<name>A0A099TXN0_9HELI</name>
<accession>A0A099TXN0</accession>
<proteinExistence type="predicted"/>
<dbReference type="EMBL" id="JRPD02000002">
    <property type="protein sequence ID" value="TLE01371.1"/>
    <property type="molecule type" value="Genomic_DNA"/>
</dbReference>
<dbReference type="Proteomes" id="UP000029922">
    <property type="component" value="Unassembled WGS sequence"/>
</dbReference>
<evidence type="ECO:0000313" key="5">
    <source>
        <dbReference type="Proteomes" id="UP000255139"/>
    </source>
</evidence>
<gene>
    <name evidence="3" type="ORF">LS73_001430</name>
    <name evidence="2" type="ORF">NCTC12714_00073</name>
</gene>
<organism evidence="2 5">
    <name type="scientific">Helicobacter muridarum</name>
    <dbReference type="NCBI Taxonomy" id="216"/>
    <lineage>
        <taxon>Bacteria</taxon>
        <taxon>Pseudomonadati</taxon>
        <taxon>Campylobacterota</taxon>
        <taxon>Epsilonproteobacteria</taxon>
        <taxon>Campylobacterales</taxon>
        <taxon>Helicobacteraceae</taxon>
        <taxon>Helicobacter</taxon>
    </lineage>
</organism>
<dbReference type="EMBL" id="UGJE01000002">
    <property type="protein sequence ID" value="STQ85298.1"/>
    <property type="molecule type" value="Genomic_DNA"/>
</dbReference>
<feature type="signal peptide" evidence="1">
    <location>
        <begin position="1"/>
        <end position="23"/>
    </location>
</feature>
<keyword evidence="1" id="KW-0732">Signal</keyword>
<dbReference type="RefSeq" id="WP_034557123.1">
    <property type="nucleotide sequence ID" value="NZ_FZML01000017.1"/>
</dbReference>
<sequence length="64" mass="7152">MKIIKVCIIASVFLVSNTLLLSANHMNTSQQADYKFLFGDESVDVEILSNEEMIKTKGEFGVQL</sequence>
<evidence type="ECO:0000256" key="1">
    <source>
        <dbReference type="SAM" id="SignalP"/>
    </source>
</evidence>
<keyword evidence="5" id="KW-1185">Reference proteome</keyword>
<dbReference type="AlphaFoldDB" id="A0A099TXN0"/>
<reference evidence="3 4" key="1">
    <citation type="journal article" date="2014" name="Genome Announc.">
        <title>Draft genome sequences of eight enterohepatic helicobacter species isolated from both laboratory and wild rodents.</title>
        <authorList>
            <person name="Sheh A."/>
            <person name="Shen Z."/>
            <person name="Fox J.G."/>
        </authorList>
    </citation>
    <scope>NUCLEOTIDE SEQUENCE [LARGE SCALE GENOMIC DNA]</scope>
    <source>
        <strain evidence="3 4">ST1</strain>
    </source>
</reference>
<feature type="chain" id="PRO_5007385550" evidence="1">
    <location>
        <begin position="24"/>
        <end position="64"/>
    </location>
</feature>
<evidence type="ECO:0000313" key="2">
    <source>
        <dbReference type="EMBL" id="STQ85298.1"/>
    </source>
</evidence>
<reference evidence="2 5" key="2">
    <citation type="submission" date="2018-06" db="EMBL/GenBank/DDBJ databases">
        <authorList>
            <consortium name="Pathogen Informatics"/>
            <person name="Doyle S."/>
        </authorList>
    </citation>
    <scope>NUCLEOTIDE SEQUENCE [LARGE SCALE GENOMIC DNA]</scope>
    <source>
        <strain evidence="2 5">NCTC12714</strain>
    </source>
</reference>
<evidence type="ECO:0000313" key="3">
    <source>
        <dbReference type="EMBL" id="TLE01371.1"/>
    </source>
</evidence>
<protein>
    <submittedName>
        <fullName evidence="2">Uncharacterized protein</fullName>
    </submittedName>
</protein>
<evidence type="ECO:0000313" key="4">
    <source>
        <dbReference type="Proteomes" id="UP000029922"/>
    </source>
</evidence>
<dbReference type="Proteomes" id="UP000255139">
    <property type="component" value="Unassembled WGS sequence"/>
</dbReference>
<dbReference type="OrthoDB" id="5330174at2"/>